<comment type="caution">
    <text evidence="2">The sequence shown here is derived from an EMBL/GenBank/DDBJ whole genome shotgun (WGS) entry which is preliminary data.</text>
</comment>
<name>A0ABD0UWP3_DENTH</name>
<dbReference type="Pfam" id="PF00078">
    <property type="entry name" value="RVT_1"/>
    <property type="match status" value="1"/>
</dbReference>
<protein>
    <recommendedName>
        <fullName evidence="1">Reverse transcriptase domain-containing protein</fullName>
    </recommendedName>
</protein>
<dbReference type="InterPro" id="IPR043502">
    <property type="entry name" value="DNA/RNA_pol_sf"/>
</dbReference>
<evidence type="ECO:0000259" key="1">
    <source>
        <dbReference type="PROSITE" id="PS50878"/>
    </source>
</evidence>
<gene>
    <name evidence="2" type="ORF">M5K25_014544</name>
</gene>
<reference evidence="2 3" key="1">
    <citation type="journal article" date="2024" name="Plant Biotechnol. J.">
        <title>Dendrobium thyrsiflorum genome and its molecular insights into genes involved in important horticultural traits.</title>
        <authorList>
            <person name="Chen B."/>
            <person name="Wang J.Y."/>
            <person name="Zheng P.J."/>
            <person name="Li K.L."/>
            <person name="Liang Y.M."/>
            <person name="Chen X.F."/>
            <person name="Zhang C."/>
            <person name="Zhao X."/>
            <person name="He X."/>
            <person name="Zhang G.Q."/>
            <person name="Liu Z.J."/>
            <person name="Xu Q."/>
        </authorList>
    </citation>
    <scope>NUCLEOTIDE SEQUENCE [LARGE SCALE GENOMIC DNA]</scope>
    <source>
        <strain evidence="2">GZMU011</strain>
    </source>
</reference>
<sequence>MEHRLRRDTNISQNQFGFMPGRSTMEAIHLLRGLMEKYRENKEDLHMIFIDLEKEYDKVPREVLWRVLHKKGVNNAYIQVIKDMYAGAVTCVQTQGGLTKYFPISFGLHQGSALSPYLFALVMDVLTRHLQEVVPWCMLFADDILLVDKTREGVEATFFVNRRVDSETLAMAKNRNKKKLKGSTAMEISSDTTADCPQAMETLDAILSKPSLGVINRTFKKARLMKRSKNLRKQKAIERAISKGEKMEEKACNMKTKVLRVQSAKSLYE</sequence>
<keyword evidence="3" id="KW-1185">Reference proteome</keyword>
<evidence type="ECO:0000313" key="3">
    <source>
        <dbReference type="Proteomes" id="UP001552299"/>
    </source>
</evidence>
<dbReference type="Proteomes" id="UP001552299">
    <property type="component" value="Unassembled WGS sequence"/>
</dbReference>
<dbReference type="InterPro" id="IPR000477">
    <property type="entry name" value="RT_dom"/>
</dbReference>
<organism evidence="2 3">
    <name type="scientific">Dendrobium thyrsiflorum</name>
    <name type="common">Pinecone-like raceme dendrobium</name>
    <name type="synonym">Orchid</name>
    <dbReference type="NCBI Taxonomy" id="117978"/>
    <lineage>
        <taxon>Eukaryota</taxon>
        <taxon>Viridiplantae</taxon>
        <taxon>Streptophyta</taxon>
        <taxon>Embryophyta</taxon>
        <taxon>Tracheophyta</taxon>
        <taxon>Spermatophyta</taxon>
        <taxon>Magnoliopsida</taxon>
        <taxon>Liliopsida</taxon>
        <taxon>Asparagales</taxon>
        <taxon>Orchidaceae</taxon>
        <taxon>Epidendroideae</taxon>
        <taxon>Malaxideae</taxon>
        <taxon>Dendrobiinae</taxon>
        <taxon>Dendrobium</taxon>
    </lineage>
</organism>
<dbReference type="EMBL" id="JANQDX010000011">
    <property type="protein sequence ID" value="KAL0916988.1"/>
    <property type="molecule type" value="Genomic_DNA"/>
</dbReference>
<dbReference type="AlphaFoldDB" id="A0ABD0UWP3"/>
<accession>A0ABD0UWP3</accession>
<dbReference type="PANTHER" id="PTHR19446">
    <property type="entry name" value="REVERSE TRANSCRIPTASES"/>
    <property type="match status" value="1"/>
</dbReference>
<dbReference type="PROSITE" id="PS50878">
    <property type="entry name" value="RT_POL"/>
    <property type="match status" value="1"/>
</dbReference>
<dbReference type="CDD" id="cd01650">
    <property type="entry name" value="RT_nLTR_like"/>
    <property type="match status" value="1"/>
</dbReference>
<feature type="domain" description="Reverse transcriptase" evidence="1">
    <location>
        <begin position="1"/>
        <end position="207"/>
    </location>
</feature>
<evidence type="ECO:0000313" key="2">
    <source>
        <dbReference type="EMBL" id="KAL0916988.1"/>
    </source>
</evidence>
<proteinExistence type="predicted"/>
<dbReference type="SUPFAM" id="SSF56672">
    <property type="entry name" value="DNA/RNA polymerases"/>
    <property type="match status" value="1"/>
</dbReference>